<organism evidence="3 4">
    <name type="scientific">Hucho hucho</name>
    <name type="common">huchen</name>
    <dbReference type="NCBI Taxonomy" id="62062"/>
    <lineage>
        <taxon>Eukaryota</taxon>
        <taxon>Metazoa</taxon>
        <taxon>Chordata</taxon>
        <taxon>Craniata</taxon>
        <taxon>Vertebrata</taxon>
        <taxon>Euteleostomi</taxon>
        <taxon>Actinopterygii</taxon>
        <taxon>Neopterygii</taxon>
        <taxon>Teleostei</taxon>
        <taxon>Protacanthopterygii</taxon>
        <taxon>Salmoniformes</taxon>
        <taxon>Salmonidae</taxon>
        <taxon>Salmoninae</taxon>
        <taxon>Hucho</taxon>
    </lineage>
</organism>
<dbReference type="Proteomes" id="UP000314982">
    <property type="component" value="Unassembled WGS sequence"/>
</dbReference>
<reference evidence="4" key="1">
    <citation type="submission" date="2018-06" db="EMBL/GenBank/DDBJ databases">
        <title>Genome assembly of Danube salmon.</title>
        <authorList>
            <person name="Macqueen D.J."/>
            <person name="Gundappa M.K."/>
        </authorList>
    </citation>
    <scope>NUCLEOTIDE SEQUENCE [LARGE SCALE GENOMIC DNA]</scope>
</reference>
<dbReference type="PANTHER" id="PTHR12287:SF19">
    <property type="entry name" value="EPIDERMAL GROWTH FACTOR RECEPTOR KINASE SUBSTRATE 8-LIKE PROTEIN 1"/>
    <property type="match status" value="1"/>
</dbReference>
<proteinExistence type="predicted"/>
<dbReference type="GeneTree" id="ENSGT00940000158125"/>
<evidence type="ECO:0000313" key="3">
    <source>
        <dbReference type="Ensembl" id="ENSHHUP00000001391.1"/>
    </source>
</evidence>
<dbReference type="InterPro" id="IPR013761">
    <property type="entry name" value="SAM/pointed_sf"/>
</dbReference>
<dbReference type="Pfam" id="PF22975">
    <property type="entry name" value="EPS8_2nd"/>
    <property type="match status" value="1"/>
</dbReference>
<dbReference type="Pfam" id="PF18016">
    <property type="entry name" value="SAM_3"/>
    <property type="match status" value="1"/>
</dbReference>
<dbReference type="GO" id="GO:0035023">
    <property type="term" value="P:regulation of Rho protein signal transduction"/>
    <property type="evidence" value="ECO:0007669"/>
    <property type="project" value="TreeGrafter"/>
</dbReference>
<name>A0A4W5JNS3_9TELE</name>
<dbReference type="GO" id="GO:0031982">
    <property type="term" value="C:vesicle"/>
    <property type="evidence" value="ECO:0007669"/>
    <property type="project" value="TreeGrafter"/>
</dbReference>
<dbReference type="GO" id="GO:0003779">
    <property type="term" value="F:actin binding"/>
    <property type="evidence" value="ECO:0007669"/>
    <property type="project" value="TreeGrafter"/>
</dbReference>
<feature type="domain" description="SAM" evidence="1">
    <location>
        <begin position="201"/>
        <end position="241"/>
    </location>
</feature>
<protein>
    <submittedName>
        <fullName evidence="3">EPS8 signaling adaptor L1a</fullName>
    </submittedName>
</protein>
<keyword evidence="4" id="KW-1185">Reference proteome</keyword>
<dbReference type="Gene3D" id="1.10.150.50">
    <property type="entry name" value="Transcription Factor, Ets-1"/>
    <property type="match status" value="1"/>
</dbReference>
<dbReference type="GO" id="GO:0032587">
    <property type="term" value="C:ruffle membrane"/>
    <property type="evidence" value="ECO:0007669"/>
    <property type="project" value="TreeGrafter"/>
</dbReference>
<sequence>MSVKIHLAPSSSTAGQWASSHYHRMGATVVSPALTSGAVSLLQKHLTDEEKELWTSLGPNWTLHCSQLVESVLPYSPVFLDGWQPEPFDPQGQLWKDPIKSQHKQDALQYSVIESSKRWWKCRNNFDQIGFVPFNILEPLSALNNNYRDSTSPTPPPAKKGPTPPCPAVLKTKVSLWFGGVLWSVSPPTSRYTFLPLIVDTLSSMTVTLLGRLTVAELFALSKEDLRMFSPEEGARVYSQMMVQKALLESFSILESNQYIVEP</sequence>
<reference evidence="3" key="3">
    <citation type="submission" date="2025-09" db="UniProtKB">
        <authorList>
            <consortium name="Ensembl"/>
        </authorList>
    </citation>
    <scope>IDENTIFICATION</scope>
</reference>
<dbReference type="InterPro" id="IPR055093">
    <property type="entry name" value="EPS8_2nd"/>
</dbReference>
<evidence type="ECO:0000259" key="2">
    <source>
        <dbReference type="Pfam" id="PF22975"/>
    </source>
</evidence>
<dbReference type="AlphaFoldDB" id="A0A4W5JNS3"/>
<dbReference type="PANTHER" id="PTHR12287">
    <property type="entry name" value="EPIDERMAL GROWTH FACTOR RECEPTOR KINASE SUBSTRATE EPS8-RELATED PROTEIN"/>
    <property type="match status" value="1"/>
</dbReference>
<reference evidence="3" key="2">
    <citation type="submission" date="2025-08" db="UniProtKB">
        <authorList>
            <consortium name="Ensembl"/>
        </authorList>
    </citation>
    <scope>IDENTIFICATION</scope>
</reference>
<dbReference type="InterPro" id="IPR041418">
    <property type="entry name" value="SAM_3"/>
</dbReference>
<evidence type="ECO:0000259" key="1">
    <source>
        <dbReference type="Pfam" id="PF18016"/>
    </source>
</evidence>
<dbReference type="Ensembl" id="ENSHHUT00000001423.1">
    <property type="protein sequence ID" value="ENSHHUP00000001391.1"/>
    <property type="gene ID" value="ENSHHUG00000000910.1"/>
</dbReference>
<dbReference type="GO" id="GO:0007266">
    <property type="term" value="P:Rho protein signal transduction"/>
    <property type="evidence" value="ECO:0007669"/>
    <property type="project" value="TreeGrafter"/>
</dbReference>
<evidence type="ECO:0000313" key="4">
    <source>
        <dbReference type="Proteomes" id="UP000314982"/>
    </source>
</evidence>
<dbReference type="SUPFAM" id="SSF50044">
    <property type="entry name" value="SH3-domain"/>
    <property type="match status" value="1"/>
</dbReference>
<accession>A0A4W5JNS3</accession>
<feature type="domain" description="EPS8 spectrin-like" evidence="2">
    <location>
        <begin position="22"/>
        <end position="67"/>
    </location>
</feature>
<dbReference type="InterPro" id="IPR039801">
    <property type="entry name" value="EPS8-like"/>
</dbReference>
<dbReference type="GO" id="GO:1900029">
    <property type="term" value="P:positive regulation of ruffle assembly"/>
    <property type="evidence" value="ECO:0007669"/>
    <property type="project" value="TreeGrafter"/>
</dbReference>
<dbReference type="InterPro" id="IPR036028">
    <property type="entry name" value="SH3-like_dom_sf"/>
</dbReference>